<feature type="signal peptide" evidence="2">
    <location>
        <begin position="1"/>
        <end position="22"/>
    </location>
</feature>
<evidence type="ECO:0000256" key="2">
    <source>
        <dbReference type="SAM" id="SignalP"/>
    </source>
</evidence>
<dbReference type="EMBL" id="CAUYUJ010001653">
    <property type="protein sequence ID" value="CAK0796961.1"/>
    <property type="molecule type" value="Genomic_DNA"/>
</dbReference>
<dbReference type="Proteomes" id="UP001189429">
    <property type="component" value="Unassembled WGS sequence"/>
</dbReference>
<feature type="region of interest" description="Disordered" evidence="1">
    <location>
        <begin position="1170"/>
        <end position="1209"/>
    </location>
</feature>
<gene>
    <name evidence="3" type="ORF">PCOR1329_LOCUS6177</name>
</gene>
<organism evidence="3 4">
    <name type="scientific">Prorocentrum cordatum</name>
    <dbReference type="NCBI Taxonomy" id="2364126"/>
    <lineage>
        <taxon>Eukaryota</taxon>
        <taxon>Sar</taxon>
        <taxon>Alveolata</taxon>
        <taxon>Dinophyceae</taxon>
        <taxon>Prorocentrales</taxon>
        <taxon>Prorocentraceae</taxon>
        <taxon>Prorocentrum</taxon>
    </lineage>
</organism>
<feature type="compositionally biased region" description="Low complexity" evidence="1">
    <location>
        <begin position="204"/>
        <end position="214"/>
    </location>
</feature>
<proteinExistence type="predicted"/>
<protein>
    <submittedName>
        <fullName evidence="3">Uncharacterized protein</fullName>
    </submittedName>
</protein>
<feature type="chain" id="PRO_5047003283" evidence="2">
    <location>
        <begin position="23"/>
        <end position="1568"/>
    </location>
</feature>
<comment type="caution">
    <text evidence="3">The sequence shown here is derived from an EMBL/GenBank/DDBJ whole genome shotgun (WGS) entry which is preliminary data.</text>
</comment>
<sequence length="1568" mass="172371">MAVTPSQVALFVWTAVIAPSLSDWLAGSAGVRSAPTAPSRAAAVDWCWEPLPSGCSCVLPPVAGGARVVWPWVGGLAYSPGLALAGCLWSVILEVLFVLNWWKKEKDGNKVYLMRAGHPPRSLPDKDVEVVLFVMFLTDDELRGLFVKARAEVAPWQESVPDLHVPAGPTYLLSEDGGQRPLLRRRVQDMQVRRTGREGNPPVAHAGAGAAESLGGAGDAGDGEPTADGVRHRWQVSKPGLVGELDILVLHACVMIKLGDRGAADMDGEMVSVQSVPEADVGDCAFVKTSAYEVAVRCVDGAALCFGWRNRILPSHAFSHGEGATPAVHADATEPYDVRTVWADTDAMNDGFKTWRHVVMESYPTVWSDSPVEGRSSLMVIPRYSDRHGGSVRMWLDLCSRSQNLRPGERVMGELSVLCELIYGGDMYDQLNMPSLASFEIIAFRPQGIADVYSGDPSWPQWANAWLYSGVDSAVHMVAPELEHYVAKTAKDEAKVESMRVRARKPPVAADAVVASGHPVAGRSTPVAAMAGQPSKGRGVYDTETAYTTLAPYQRGAVSLPGDVSTAPAVGTLVTGRALEYLVAAEEQMIRTDAEVQLDRETNGEIKIYTDPLLANSRRRYSTFVKDLKRKGLVGFTRDPKEFVGVFFVWKKERASMRMVLDCRRSNQRFVTPPGVELLSTEGLGRIECDTEQTGTLPIFLGKADVKDCFHRMMFGNHLSKYFCYPGGMAKEFGIVGQLVEGVPARADDYLWPCALALPMGWTWSLYFAQVANLGLVERVPAVASSCAATDRGPPIVLSPTSSWHYVYVDNVGLISLDASYVKGALADTIAAFDAAGLVMHDISVDSDTAEALGVTLDGQRHQTLVNHRRYWKVRLGLRWALSLRRLAGRELEVLLGHCTFVGLMCRETLSVWHTVYTFVRERYWAKSDVWESARQELECFLGLMPLLRSEWDRPWLAQVLSVDASPYGWGIASSEFGVSMVKKQGRILERSRFRRLGGLPARASALAAAGFVYSPTTDRWQVDDEKVRDPSDVREAGAWEMREDFPEIPGALLHGDRWRLILHGKWAYSEDILILEARVLVKAVARVCNCVPGGFCRVLLLGDNMSVILACERFGARSFGLLVQIRRIAAYALGRGVRFGFRWHPSELNSSDAGSRIYDPNYDSTKDLTRLVADGHGPGDVLPQPADPPRSVDVPAQIPESPEDPDSLACTVFHDCHDADPQPGGAEPNHRWPEELTHDVRSASDDDFLSAFSDHGANDDAYLAATGDTLDAGHWKGASNQKVPDDSGSQKARLGYSSSHALLVRWTVAVEFARRDEPVMGVAVTNGVSSYLRPELLSLTSTSLVAPGSLVSQHWSLPLHPSERKKRSWASKADDSLITVSAHKLPWGRVSLQALKEMGGRLWPFVCFTFWARLKNVAKMLGLLHFVPCLMRHSWTWIDRLRPGRSQEESQRLGRWKCWMSLIRCKSARLGYLWKELAAGMPARVYLCKGQLVDGTYMADLFSGSGKVARAVNQLGFSAKAWDIIHGANHDLTDPAVLRLLFSDIRDGKVFAAMIALPCTSLTIARD</sequence>
<feature type="non-terminal residue" evidence="3">
    <location>
        <position position="1568"/>
    </location>
</feature>
<keyword evidence="4" id="KW-1185">Reference proteome</keyword>
<evidence type="ECO:0000256" key="1">
    <source>
        <dbReference type="SAM" id="MobiDB-lite"/>
    </source>
</evidence>
<accession>A0ABN9Q1I4</accession>
<evidence type="ECO:0000313" key="3">
    <source>
        <dbReference type="EMBL" id="CAK0796961.1"/>
    </source>
</evidence>
<keyword evidence="2" id="KW-0732">Signal</keyword>
<feature type="region of interest" description="Disordered" evidence="1">
    <location>
        <begin position="193"/>
        <end position="229"/>
    </location>
</feature>
<evidence type="ECO:0000313" key="4">
    <source>
        <dbReference type="Proteomes" id="UP001189429"/>
    </source>
</evidence>
<name>A0ABN9Q1I4_9DINO</name>
<reference evidence="3" key="1">
    <citation type="submission" date="2023-10" db="EMBL/GenBank/DDBJ databases">
        <authorList>
            <person name="Chen Y."/>
            <person name="Shah S."/>
            <person name="Dougan E. K."/>
            <person name="Thang M."/>
            <person name="Chan C."/>
        </authorList>
    </citation>
    <scope>NUCLEOTIDE SEQUENCE [LARGE SCALE GENOMIC DNA]</scope>
</reference>